<dbReference type="Proteomes" id="UP000738126">
    <property type="component" value="Unassembled WGS sequence"/>
</dbReference>
<feature type="domain" description="Lipopolysaccharide assembly protein A" evidence="6">
    <location>
        <begin position="24"/>
        <end position="86"/>
    </location>
</feature>
<evidence type="ECO:0000313" key="7">
    <source>
        <dbReference type="EMBL" id="MBK1726161.1"/>
    </source>
</evidence>
<dbReference type="EMBL" id="NRSH01000026">
    <property type="protein sequence ID" value="MBK1726161.1"/>
    <property type="molecule type" value="Genomic_DNA"/>
</dbReference>
<keyword evidence="4 5" id="KW-0472">Membrane</keyword>
<keyword evidence="2 5" id="KW-0812">Transmembrane</keyword>
<gene>
    <name evidence="7" type="ORF">CKO13_03800</name>
</gene>
<dbReference type="Pfam" id="PF06305">
    <property type="entry name" value="LapA_dom"/>
    <property type="match status" value="1"/>
</dbReference>
<evidence type="ECO:0000256" key="4">
    <source>
        <dbReference type="ARBA" id="ARBA00023136"/>
    </source>
</evidence>
<evidence type="ECO:0000259" key="6">
    <source>
        <dbReference type="Pfam" id="PF06305"/>
    </source>
</evidence>
<reference evidence="7 8" key="1">
    <citation type="journal article" date="2020" name="Microorganisms">
        <title>Osmotic Adaptation and Compatible Solute Biosynthesis of Phototrophic Bacteria as Revealed from Genome Analyses.</title>
        <authorList>
            <person name="Imhoff J.F."/>
            <person name="Rahn T."/>
            <person name="Kunzel S."/>
            <person name="Keller A."/>
            <person name="Neulinger S.C."/>
        </authorList>
    </citation>
    <scope>NUCLEOTIDE SEQUENCE [LARGE SCALE GENOMIC DNA]</scope>
    <source>
        <strain evidence="7 8">DSM 15116</strain>
    </source>
</reference>
<evidence type="ECO:0000256" key="2">
    <source>
        <dbReference type="ARBA" id="ARBA00022692"/>
    </source>
</evidence>
<evidence type="ECO:0000313" key="8">
    <source>
        <dbReference type="Proteomes" id="UP000738126"/>
    </source>
</evidence>
<evidence type="ECO:0000256" key="3">
    <source>
        <dbReference type="ARBA" id="ARBA00022989"/>
    </source>
</evidence>
<name>A0ABS1E6Y5_9GAMM</name>
<evidence type="ECO:0000256" key="1">
    <source>
        <dbReference type="ARBA" id="ARBA00022475"/>
    </source>
</evidence>
<keyword evidence="8" id="KW-1185">Reference proteome</keyword>
<feature type="transmembrane region" description="Helical" evidence="5">
    <location>
        <begin position="41"/>
        <end position="65"/>
    </location>
</feature>
<protein>
    <recommendedName>
        <fullName evidence="6">Lipopolysaccharide assembly protein A domain-containing protein</fullName>
    </recommendedName>
</protein>
<keyword evidence="1" id="KW-1003">Cell membrane</keyword>
<accession>A0ABS1E6Y5</accession>
<comment type="caution">
    <text evidence="7">The sequence shown here is derived from an EMBL/GenBank/DDBJ whole genome shotgun (WGS) entry which is preliminary data.</text>
</comment>
<sequence length="97" mass="10534">MRRLFAFIGGLLIILFGLAFSVLNANPVGVDLFIAQYEVALSVALVGALILGAALGVLASLGAVWRRRREVARLQRQLGYAERQLQALRRTPLGDSD</sequence>
<proteinExistence type="predicted"/>
<dbReference type="InterPro" id="IPR010445">
    <property type="entry name" value="LapA_dom"/>
</dbReference>
<organism evidence="7 8">
    <name type="scientific">Halorhodospira neutriphila</name>
    <dbReference type="NCBI Taxonomy" id="168379"/>
    <lineage>
        <taxon>Bacteria</taxon>
        <taxon>Pseudomonadati</taxon>
        <taxon>Pseudomonadota</taxon>
        <taxon>Gammaproteobacteria</taxon>
        <taxon>Chromatiales</taxon>
        <taxon>Ectothiorhodospiraceae</taxon>
        <taxon>Halorhodospira</taxon>
    </lineage>
</organism>
<evidence type="ECO:0000256" key="5">
    <source>
        <dbReference type="SAM" id="Phobius"/>
    </source>
</evidence>
<keyword evidence="3 5" id="KW-1133">Transmembrane helix</keyword>
<dbReference type="RefSeq" id="WP_200256969.1">
    <property type="nucleotide sequence ID" value="NZ_NRSH01000026.1"/>
</dbReference>